<evidence type="ECO:0000259" key="1">
    <source>
        <dbReference type="PROSITE" id="PS50837"/>
    </source>
</evidence>
<dbReference type="EMBL" id="MT631671">
    <property type="protein sequence ID" value="QNO56865.1"/>
    <property type="molecule type" value="Genomic_DNA"/>
</dbReference>
<dbReference type="Pfam" id="PF05729">
    <property type="entry name" value="NACHT"/>
    <property type="match status" value="1"/>
</dbReference>
<name>A0A7G9Z9D1_9EURY</name>
<dbReference type="PANTHER" id="PTHR46844">
    <property type="entry name" value="SLR5058 PROTEIN"/>
    <property type="match status" value="1"/>
</dbReference>
<evidence type="ECO:0000313" key="2">
    <source>
        <dbReference type="EMBL" id="QNO56865.1"/>
    </source>
</evidence>
<dbReference type="InterPro" id="IPR016024">
    <property type="entry name" value="ARM-type_fold"/>
</dbReference>
<dbReference type="SUPFAM" id="SSF52540">
    <property type="entry name" value="P-loop containing nucleoside triphosphate hydrolases"/>
    <property type="match status" value="1"/>
</dbReference>
<protein>
    <recommendedName>
        <fullName evidence="1">NACHT domain-containing protein</fullName>
    </recommendedName>
</protein>
<dbReference type="GO" id="GO:0004519">
    <property type="term" value="F:endonuclease activity"/>
    <property type="evidence" value="ECO:0007669"/>
    <property type="project" value="InterPro"/>
</dbReference>
<dbReference type="Pfam" id="PF04471">
    <property type="entry name" value="Mrr_cat"/>
    <property type="match status" value="1"/>
</dbReference>
<dbReference type="InterPro" id="IPR011989">
    <property type="entry name" value="ARM-like"/>
</dbReference>
<dbReference type="Gene3D" id="3.40.50.300">
    <property type="entry name" value="P-loop containing nucleotide triphosphate hydrolases"/>
    <property type="match status" value="1"/>
</dbReference>
<dbReference type="GO" id="GO:0003677">
    <property type="term" value="F:DNA binding"/>
    <property type="evidence" value="ECO:0007669"/>
    <property type="project" value="InterPro"/>
</dbReference>
<proteinExistence type="predicted"/>
<feature type="domain" description="NACHT" evidence="1">
    <location>
        <begin position="322"/>
        <end position="455"/>
    </location>
</feature>
<reference evidence="2" key="1">
    <citation type="submission" date="2020-06" db="EMBL/GenBank/DDBJ databases">
        <title>Unique genomic features of the anaerobic methanotrophic archaea.</title>
        <authorList>
            <person name="Chadwick G.L."/>
            <person name="Skennerton C.T."/>
            <person name="Laso-Perez R."/>
            <person name="Leu A.O."/>
            <person name="Speth D.R."/>
            <person name="Yu H."/>
            <person name="Morgan-Lang C."/>
            <person name="Hatzenpichler R."/>
            <person name="Goudeau D."/>
            <person name="Malmstrom R."/>
            <person name="Brazelton W.J."/>
            <person name="Woyke T."/>
            <person name="Hallam S.J."/>
            <person name="Tyson G.W."/>
            <person name="Wegener G."/>
            <person name="Boetius A."/>
            <person name="Orphan V."/>
        </authorList>
    </citation>
    <scope>NUCLEOTIDE SEQUENCE</scope>
</reference>
<dbReference type="InterPro" id="IPR007111">
    <property type="entry name" value="NACHT_NTPase"/>
</dbReference>
<gene>
    <name evidence="2" type="ORF">KGHFPOIM_00007</name>
</gene>
<dbReference type="InterPro" id="IPR007560">
    <property type="entry name" value="Restrct_endonuc_IV_Mrr"/>
</dbReference>
<organism evidence="2">
    <name type="scientific">Candidatus Methanophaga sp. ANME-1 ERB7</name>
    <dbReference type="NCBI Taxonomy" id="2759913"/>
    <lineage>
        <taxon>Archaea</taxon>
        <taxon>Methanobacteriati</taxon>
        <taxon>Methanobacteriota</taxon>
        <taxon>Stenosarchaea group</taxon>
        <taxon>Methanomicrobia</taxon>
        <taxon>Candidatus Methanophagales</taxon>
        <taxon>Candidatus Methanophagaceae</taxon>
        <taxon>Candidatus Methanophaga</taxon>
    </lineage>
</organism>
<dbReference type="SUPFAM" id="SSF48371">
    <property type="entry name" value="ARM repeat"/>
    <property type="match status" value="1"/>
</dbReference>
<dbReference type="PROSITE" id="PS50837">
    <property type="entry name" value="NACHT"/>
    <property type="match status" value="1"/>
</dbReference>
<dbReference type="GO" id="GO:0009307">
    <property type="term" value="P:DNA restriction-modification system"/>
    <property type="evidence" value="ECO:0007669"/>
    <property type="project" value="InterPro"/>
</dbReference>
<dbReference type="Gene3D" id="1.25.10.10">
    <property type="entry name" value="Leucine-rich Repeat Variant"/>
    <property type="match status" value="1"/>
</dbReference>
<dbReference type="PANTHER" id="PTHR46844:SF1">
    <property type="entry name" value="SLR5058 PROTEIN"/>
    <property type="match status" value="1"/>
</dbReference>
<sequence length="1659" mass="189239">MNNNNADFMKRDNCSESDPSDNFIPSWLETPPLSQVKKPPVETRLQELPFGELTWEDFERLCLRLVRLESNVEYCQLYGVRGQKQEGIDIYARQKFAEKYIVYQCKRVKGFGPAKIKDAVIKFLGGKWARKADMFVLCTKESLESRERADEFEVQSALLKEKGIILIPWDSHQLSMKLKEFPELVDDFFGRAWVSAFFGEDQATKLGKRLDAEKVAEFREKYGVFYRHVFNTHDPGLPMAAIGTAESLSLEDRYVLPDVYEQRSIAIPDSTEVSTPEISSYELEGIPFESTTSEHSQRTVRLHRTHEIRQRQAVENWLTASDRSIILGGPGSGKSSLLRFIAIDLIQKSPRLTLLSQKWGQSLPVWVPFALWTKMISESATDTCSLSELLHSWLKRWDEERLWPLIKQALKDERLLLLVDGLDEYTDESAAIIALDRLNVFIGQRNIPAIVTSRPHGFDHLGMQETGWQLGEISEFSGTQQKQLSWIWFGCKIRSLYQDSPLEENEVERKADVETESFLTELRRLADLRELAKVPLLLSLLIYHRFHNIRLPQNRFKAYDSLIEHLISTHPQKRMTAASLTDVSSELTSDDFKEIFANIAYHIQEHSGEGLIDDNEAKTIVENYLKDVDHGFGFEQREARQYCREVLDVGENTIGLLLRRSPKEIGFFHRVFQEYLAAYHLSRMPLAGQLSVVEIRCADPQWREVILGLLYLTNRAEDIKQFVECIKDKLEVVNTVEGYNIELLLSEIVSGDFNCPAGIAIELVSDVFEQIETGSWMPHRERLLRHVLYGLRSTKVKGLVKSKLRSWFPCRRRWGVFSAMANWPWDSKVVECLWKGIHDEESGNQRAAARALADIAGGNSEIGNRIAFLACNAIDPKTRAAAIEALLRGWPDHEDIKRVVEAARHSTSPELRLVAIIGRIQQHAQTEEDREELIRIGSWEMEVDYPWRDAVASALMKGWPKSSNTKEACFKALQKGRRDWQQIHIELALRILLEGYSYDDDVAKFCVDEIRNQDFSFDLLRDAWRLLSQNFKDHPQIVEALDEWMSRQEHCGGEVLMAALVGRTPIAKAKLLTSLSSSFPHWPADFLIEGWGMQDTEVAERLTRIAFGSTAEASQIGYLLPKIIEDKTKCRSRLLELLRDPKCKRPDFIMSGLKALGNTEGDTEVVDTVLNLPPNREIWYHMEIIARLIAGYSSDPRVKELARQELSERDGSYAAVALAYGGDEEIRKRIIEIACPLPVQLREVIATHLGEEEVDEAFAMSLLKLYDYEQDEKVKTQASISYHKRLKASGQDTGPAVETLSKDIVCHGMDYGERRQAAFCGLVILGRLDVMINARESYGSDKLYGIDSHSGFSTNIPLLRHILQNWDSIKAALGSEFWDRLSMRSSNPLSPWDAFCIFADEFSSPRDEAIRFLEDWKEQTATPNILRFLGSVRPKSQILLEYSLKALCIGDDQNDCSREGVAVAAELLGTHFGGDSEVLGHIISGSPEEHIDENVILALCEGWPESEEMNRIFEMVRKQEQPLEYGTYFQLICRKSPSKAVFDDLIALISSVEAHNRWRYQGISRPVLRRLRTDDTFFEMLIERLQNNPTPSEKATISRLISVARGLTSELRNWCIEEVNHQLSGNESPEIGFDLITGELRPVAHSLLDVLNQPSGIES</sequence>
<accession>A0A7G9Z9D1</accession>
<dbReference type="InterPro" id="IPR027417">
    <property type="entry name" value="P-loop_NTPase"/>
</dbReference>